<feature type="region of interest" description="Disordered" evidence="1">
    <location>
        <begin position="104"/>
        <end position="128"/>
    </location>
</feature>
<dbReference type="OrthoDB" id="2497074at2759"/>
<evidence type="ECO:0000313" key="4">
    <source>
        <dbReference type="Proteomes" id="UP000037035"/>
    </source>
</evidence>
<name>A0A0L6VEF5_9BASI</name>
<keyword evidence="2" id="KW-0812">Transmembrane</keyword>
<dbReference type="AlphaFoldDB" id="A0A0L6VEF5"/>
<feature type="region of interest" description="Disordered" evidence="1">
    <location>
        <begin position="69"/>
        <end position="88"/>
    </location>
</feature>
<evidence type="ECO:0000313" key="3">
    <source>
        <dbReference type="EMBL" id="KNZ58480.1"/>
    </source>
</evidence>
<feature type="region of interest" description="Disordered" evidence="1">
    <location>
        <begin position="347"/>
        <end position="385"/>
    </location>
</feature>
<feature type="compositionally biased region" description="Pro residues" evidence="1">
    <location>
        <begin position="374"/>
        <end position="385"/>
    </location>
</feature>
<feature type="transmembrane region" description="Helical" evidence="2">
    <location>
        <begin position="12"/>
        <end position="33"/>
    </location>
</feature>
<comment type="caution">
    <text evidence="3">The sequence shown here is derived from an EMBL/GenBank/DDBJ whole genome shotgun (WGS) entry which is preliminary data.</text>
</comment>
<evidence type="ECO:0000256" key="2">
    <source>
        <dbReference type="SAM" id="Phobius"/>
    </source>
</evidence>
<dbReference type="VEuPathDB" id="FungiDB:VP01_1922g1"/>
<feature type="compositionally biased region" description="Polar residues" evidence="1">
    <location>
        <begin position="104"/>
        <end position="115"/>
    </location>
</feature>
<sequence length="385" mass="43343">MSEAQPKPQSMTVIIGVIISGIIVGGIVTGFLIRRRNIRRRRETHPSSSRSQPHISDIEARRLSQIMTRERGPTPLSPVGSCYDNSSSQSGVRIMARLPSFESTHTSLTSTNPTSAHHIGHTSPSTFHGPLSTTTFSRTQSDPDITSENIIESDMPREGKSSKRLLERKERYHQRAKYRGQSLDAKIHQLPSWLTSQATIVALPRASMESMERLDKKMQEYSSPFMHEPGSSTGSLLLEKFPRKDGEWTEWSQEGEGGGTEVDGRYWGERRPRELRVTAGSIVETTEKAAASRVIRKKLLSLISSPSRPGTTHDFSREQKKYYWEMLHVHTDDSWWQLPFPPPLSPLNDSFQLPDLLSHSVSNPSLPDHHHPPNQQPPLTPPFPP</sequence>
<proteinExistence type="predicted"/>
<protein>
    <submittedName>
        <fullName evidence="3">Uncharacterized protein</fullName>
    </submittedName>
</protein>
<organism evidence="3 4">
    <name type="scientific">Puccinia sorghi</name>
    <dbReference type="NCBI Taxonomy" id="27349"/>
    <lineage>
        <taxon>Eukaryota</taxon>
        <taxon>Fungi</taxon>
        <taxon>Dikarya</taxon>
        <taxon>Basidiomycota</taxon>
        <taxon>Pucciniomycotina</taxon>
        <taxon>Pucciniomycetes</taxon>
        <taxon>Pucciniales</taxon>
        <taxon>Pucciniaceae</taxon>
        <taxon>Puccinia</taxon>
    </lineage>
</organism>
<evidence type="ECO:0000256" key="1">
    <source>
        <dbReference type="SAM" id="MobiDB-lite"/>
    </source>
</evidence>
<dbReference type="Proteomes" id="UP000037035">
    <property type="component" value="Unassembled WGS sequence"/>
</dbReference>
<keyword evidence="2" id="KW-1133">Transmembrane helix</keyword>
<reference evidence="3 4" key="1">
    <citation type="submission" date="2015-08" db="EMBL/GenBank/DDBJ databases">
        <title>Next Generation Sequencing and Analysis of the Genome of Puccinia sorghi L Schw, the Causal Agent of Maize Common Rust.</title>
        <authorList>
            <person name="Rochi L."/>
            <person name="Burguener G."/>
            <person name="Darino M."/>
            <person name="Turjanski A."/>
            <person name="Kreff E."/>
            <person name="Dieguez M.J."/>
            <person name="Sacco F."/>
        </authorList>
    </citation>
    <scope>NUCLEOTIDE SEQUENCE [LARGE SCALE GENOMIC DNA]</scope>
    <source>
        <strain evidence="3 4">RO10H11247</strain>
    </source>
</reference>
<keyword evidence="2" id="KW-0472">Membrane</keyword>
<accession>A0A0L6VEF5</accession>
<dbReference type="EMBL" id="LAVV01006751">
    <property type="protein sequence ID" value="KNZ58480.1"/>
    <property type="molecule type" value="Genomic_DNA"/>
</dbReference>
<gene>
    <name evidence="3" type="ORF">VP01_1922g1</name>
</gene>
<keyword evidence="4" id="KW-1185">Reference proteome</keyword>